<sequence length="348" mass="40081">MTYVIPRKCKGTVSDVSGVHAGMKMSKADEGRLIHIAKKRERAKEAIEQRRRKLEEETKNRKVSSFLKSGITTKFTANYDAIEDSLKTSTVGLVTLDEMREKQRDVVEARELQKAIEGYSKEGIRTAANDNKGCQKRVLSFAFDDEDEEDMASVPLEKKRVGMDPTVETAFLPDRNREKELARLKEDLAKEWQALQEKEKNEEINIAFVYWDGSSHRKDLKMKKGNTISQFLVRALELLKREFSETRAAVPESLMFVKEDLIIPHFYTFQDFIVTKAMGKTGPLYEFDAAGEIRLRQDAAVDCGESHPAKVVLRSWYEKNKHIYPASRWEAFVPNKEYRRTIDDLTTI</sequence>
<keyword evidence="5" id="KW-1185">Reference proteome</keyword>
<evidence type="ECO:0000256" key="3">
    <source>
        <dbReference type="SAM" id="Coils"/>
    </source>
</evidence>
<evidence type="ECO:0000259" key="4">
    <source>
        <dbReference type="Pfam" id="PF04921"/>
    </source>
</evidence>
<dbReference type="GO" id="GO:0005634">
    <property type="term" value="C:nucleus"/>
    <property type="evidence" value="ECO:0007669"/>
    <property type="project" value="InterPro"/>
</dbReference>
<evidence type="ECO:0000256" key="2">
    <source>
        <dbReference type="ARBA" id="ARBA00016617"/>
    </source>
</evidence>
<dbReference type="InterPro" id="IPR007005">
    <property type="entry name" value="XAP5"/>
</dbReference>
<feature type="coiled-coil region" evidence="3">
    <location>
        <begin position="178"/>
        <end position="205"/>
    </location>
</feature>
<dbReference type="Proteomes" id="UP000050640">
    <property type="component" value="Unplaced"/>
</dbReference>
<organism evidence="5 6">
    <name type="scientific">Elaeophora elaphi</name>
    <dbReference type="NCBI Taxonomy" id="1147741"/>
    <lineage>
        <taxon>Eukaryota</taxon>
        <taxon>Metazoa</taxon>
        <taxon>Ecdysozoa</taxon>
        <taxon>Nematoda</taxon>
        <taxon>Chromadorea</taxon>
        <taxon>Rhabditida</taxon>
        <taxon>Spirurina</taxon>
        <taxon>Spiruromorpha</taxon>
        <taxon>Filarioidea</taxon>
        <taxon>Onchocercidae</taxon>
        <taxon>Elaeophora</taxon>
    </lineage>
</organism>
<dbReference type="STRING" id="1147741.A0A0R3RFH1"/>
<keyword evidence="3" id="KW-0175">Coiled coil</keyword>
<dbReference type="Pfam" id="PF04921">
    <property type="entry name" value="XAP5"/>
    <property type="match status" value="1"/>
</dbReference>
<proteinExistence type="inferred from homology"/>
<name>A0A0R3RFH1_9BILA</name>
<reference evidence="6" key="1">
    <citation type="submission" date="2017-02" db="UniProtKB">
        <authorList>
            <consortium name="WormBaseParasite"/>
        </authorList>
    </citation>
    <scope>IDENTIFICATION</scope>
</reference>
<dbReference type="GO" id="GO:0006325">
    <property type="term" value="P:chromatin organization"/>
    <property type="evidence" value="ECO:0007669"/>
    <property type="project" value="TreeGrafter"/>
</dbReference>
<dbReference type="InterPro" id="IPR048337">
    <property type="entry name" value="FAM50A/XAP5_C"/>
</dbReference>
<evidence type="ECO:0000313" key="5">
    <source>
        <dbReference type="Proteomes" id="UP000050640"/>
    </source>
</evidence>
<dbReference type="AlphaFoldDB" id="A0A0R3RFH1"/>
<protein>
    <recommendedName>
        <fullName evidence="2">Protein FAM50 homolog</fullName>
    </recommendedName>
</protein>
<evidence type="ECO:0000256" key="1">
    <source>
        <dbReference type="ARBA" id="ARBA00009980"/>
    </source>
</evidence>
<dbReference type="PANTHER" id="PTHR12722">
    <property type="entry name" value="XAP-5 PROTEIN-RELATED"/>
    <property type="match status" value="1"/>
</dbReference>
<comment type="similarity">
    <text evidence="1">Belongs to the FAM50 family.</text>
</comment>
<accession>A0A0R3RFH1</accession>
<dbReference type="WBParaSite" id="EEL_0000010701-mRNA-1">
    <property type="protein sequence ID" value="EEL_0000010701-mRNA-1"/>
    <property type="gene ID" value="EEL_0000010701"/>
</dbReference>
<dbReference type="PANTHER" id="PTHR12722:SF0">
    <property type="entry name" value="PROTEIN FAM50A"/>
    <property type="match status" value="1"/>
</dbReference>
<feature type="domain" description="FAM50A/XAP5 C-terminal" evidence="4">
    <location>
        <begin position="202"/>
        <end position="341"/>
    </location>
</feature>
<evidence type="ECO:0000313" key="6">
    <source>
        <dbReference type="WBParaSite" id="EEL_0000010701-mRNA-1"/>
    </source>
</evidence>